<evidence type="ECO:0000256" key="6">
    <source>
        <dbReference type="ARBA" id="ARBA00023136"/>
    </source>
</evidence>
<feature type="transmembrane region" description="Helical" evidence="10">
    <location>
        <begin position="792"/>
        <end position="817"/>
    </location>
</feature>
<evidence type="ECO:0000313" key="12">
    <source>
        <dbReference type="EMBL" id="CAF4845817.1"/>
    </source>
</evidence>
<feature type="transmembrane region" description="Helical" evidence="10">
    <location>
        <begin position="651"/>
        <end position="671"/>
    </location>
</feature>
<dbReference type="PROSITE" id="PS50095">
    <property type="entry name" value="PLAT"/>
    <property type="match status" value="1"/>
</dbReference>
<dbReference type="GO" id="GO:0050982">
    <property type="term" value="P:detection of mechanical stimulus"/>
    <property type="evidence" value="ECO:0007669"/>
    <property type="project" value="TreeGrafter"/>
</dbReference>
<feature type="transmembrane region" description="Helical" evidence="10">
    <location>
        <begin position="1349"/>
        <end position="1376"/>
    </location>
</feature>
<comment type="subcellular location">
    <subcellularLocation>
        <location evidence="1">Membrane</location>
        <topology evidence="1">Multi-pass membrane protein</topology>
    </subcellularLocation>
</comment>
<evidence type="ECO:0000256" key="2">
    <source>
        <dbReference type="ARBA" id="ARBA00007200"/>
    </source>
</evidence>
<evidence type="ECO:0000313" key="13">
    <source>
        <dbReference type="Proteomes" id="UP000663838"/>
    </source>
</evidence>
<keyword evidence="5 10" id="KW-1133">Transmembrane helix</keyword>
<keyword evidence="7" id="KW-0325">Glycoprotein</keyword>
<dbReference type="InterPro" id="IPR003915">
    <property type="entry name" value="PKD_2"/>
</dbReference>
<dbReference type="FunFam" id="2.60.60.20:FF:000022">
    <property type="entry name" value="Uncharacterized protein"/>
    <property type="match status" value="1"/>
</dbReference>
<proteinExistence type="inferred from homology"/>
<comment type="caution">
    <text evidence="9">Lacks conserved residue(s) required for the propagation of feature annotation.</text>
</comment>
<feature type="transmembrane region" description="Helical" evidence="10">
    <location>
        <begin position="889"/>
        <end position="909"/>
    </location>
</feature>
<comment type="caution">
    <text evidence="12">The sequence shown here is derived from an EMBL/GenBank/DDBJ whole genome shotgun (WGS) entry which is preliminary data.</text>
</comment>
<evidence type="ECO:0000259" key="11">
    <source>
        <dbReference type="PROSITE" id="PS50095"/>
    </source>
</evidence>
<feature type="transmembrane region" description="Helical" evidence="10">
    <location>
        <begin position="750"/>
        <end position="772"/>
    </location>
</feature>
<feature type="domain" description="PLAT" evidence="11">
    <location>
        <begin position="486"/>
        <end position="604"/>
    </location>
</feature>
<keyword evidence="3 10" id="KW-0812">Transmembrane</keyword>
<dbReference type="Pfam" id="PF08016">
    <property type="entry name" value="PKD_channel"/>
    <property type="match status" value="1"/>
</dbReference>
<reference evidence="12" key="1">
    <citation type="submission" date="2021-02" db="EMBL/GenBank/DDBJ databases">
        <authorList>
            <person name="Nowell W R."/>
        </authorList>
    </citation>
    <scope>NUCLEOTIDE SEQUENCE</scope>
</reference>
<evidence type="ECO:0000256" key="5">
    <source>
        <dbReference type="ARBA" id="ARBA00022989"/>
    </source>
</evidence>
<dbReference type="PRINTS" id="PR01433">
    <property type="entry name" value="POLYCYSTIN2"/>
</dbReference>
<organism evidence="12 13">
    <name type="scientific">Rotaria socialis</name>
    <dbReference type="NCBI Taxonomy" id="392032"/>
    <lineage>
        <taxon>Eukaryota</taxon>
        <taxon>Metazoa</taxon>
        <taxon>Spiralia</taxon>
        <taxon>Gnathifera</taxon>
        <taxon>Rotifera</taxon>
        <taxon>Eurotatoria</taxon>
        <taxon>Bdelloidea</taxon>
        <taxon>Philodinida</taxon>
        <taxon>Philodinidae</taxon>
        <taxon>Rotaria</taxon>
    </lineage>
</organism>
<feature type="transmembrane region" description="Helical" evidence="10">
    <location>
        <begin position="1291"/>
        <end position="1313"/>
    </location>
</feature>
<dbReference type="InterPro" id="IPR001024">
    <property type="entry name" value="PLAT/LH2_dom"/>
</dbReference>
<keyword evidence="6 10" id="KW-0472">Membrane</keyword>
<feature type="transmembrane region" description="Helical" evidence="10">
    <location>
        <begin position="1251"/>
        <end position="1271"/>
    </location>
</feature>
<feature type="disulfide bond" evidence="8">
    <location>
        <begin position="1009"/>
        <end position="1023"/>
    </location>
</feature>
<dbReference type="InterPro" id="IPR000203">
    <property type="entry name" value="GPS"/>
</dbReference>
<dbReference type="Gene3D" id="2.60.60.20">
    <property type="entry name" value="PLAT/LH2 domain"/>
    <property type="match status" value="1"/>
</dbReference>
<feature type="transmembrane region" description="Helical" evidence="10">
    <location>
        <begin position="1201"/>
        <end position="1219"/>
    </location>
</feature>
<keyword evidence="4" id="KW-0732">Signal</keyword>
<evidence type="ECO:0000256" key="10">
    <source>
        <dbReference type="SAM" id="Phobius"/>
    </source>
</evidence>
<dbReference type="GO" id="GO:0005509">
    <property type="term" value="F:calcium ion binding"/>
    <property type="evidence" value="ECO:0007669"/>
    <property type="project" value="InterPro"/>
</dbReference>
<gene>
    <name evidence="12" type="ORF">TOA249_LOCUS26470</name>
</gene>
<dbReference type="PANTHER" id="PTHR10877">
    <property type="entry name" value="POLYCYSTIN FAMILY MEMBER"/>
    <property type="match status" value="1"/>
</dbReference>
<dbReference type="InterPro" id="IPR046791">
    <property type="entry name" value="Polycystin_dom"/>
</dbReference>
<dbReference type="InterPro" id="IPR051223">
    <property type="entry name" value="Polycystin"/>
</dbReference>
<dbReference type="PANTHER" id="PTHR10877:SF194">
    <property type="entry name" value="LOCATION OF VULVA DEFECTIVE 1"/>
    <property type="match status" value="1"/>
</dbReference>
<dbReference type="Gene3D" id="1.10.287.70">
    <property type="match status" value="1"/>
</dbReference>
<evidence type="ECO:0000256" key="7">
    <source>
        <dbReference type="ARBA" id="ARBA00023180"/>
    </source>
</evidence>
<dbReference type="EMBL" id="CAJOBS010003109">
    <property type="protein sequence ID" value="CAF4845817.1"/>
    <property type="molecule type" value="Genomic_DNA"/>
</dbReference>
<evidence type="ECO:0000256" key="3">
    <source>
        <dbReference type="ARBA" id="ARBA00022692"/>
    </source>
</evidence>
<dbReference type="Proteomes" id="UP000663838">
    <property type="component" value="Unassembled WGS sequence"/>
</dbReference>
<evidence type="ECO:0000256" key="8">
    <source>
        <dbReference type="PIRSR" id="PIRSR603915-2"/>
    </source>
</evidence>
<evidence type="ECO:0000256" key="1">
    <source>
        <dbReference type="ARBA" id="ARBA00004141"/>
    </source>
</evidence>
<dbReference type="GO" id="GO:0005262">
    <property type="term" value="F:calcium channel activity"/>
    <property type="evidence" value="ECO:0007669"/>
    <property type="project" value="TreeGrafter"/>
</dbReference>
<dbReference type="SMART" id="SM00303">
    <property type="entry name" value="GPS"/>
    <property type="match status" value="1"/>
</dbReference>
<dbReference type="InterPro" id="IPR013122">
    <property type="entry name" value="PKD1_2_channel"/>
</dbReference>
<evidence type="ECO:0000256" key="9">
    <source>
        <dbReference type="PROSITE-ProRule" id="PRU00152"/>
    </source>
</evidence>
<accession>A0A821RQ47</accession>
<dbReference type="SMART" id="SM00308">
    <property type="entry name" value="LH2"/>
    <property type="match status" value="1"/>
</dbReference>
<dbReference type="InterPro" id="IPR036392">
    <property type="entry name" value="PLAT/LH2_dom_sf"/>
</dbReference>
<dbReference type="Pfam" id="PF20519">
    <property type="entry name" value="Polycystin_dom"/>
    <property type="match status" value="1"/>
</dbReference>
<protein>
    <recommendedName>
        <fullName evidence="11">PLAT domain-containing protein</fullName>
    </recommendedName>
</protein>
<dbReference type="Pfam" id="PF01477">
    <property type="entry name" value="PLAT"/>
    <property type="match status" value="1"/>
</dbReference>
<feature type="transmembrane region" description="Helical" evidence="10">
    <location>
        <begin position="693"/>
        <end position="714"/>
    </location>
</feature>
<evidence type="ECO:0000256" key="4">
    <source>
        <dbReference type="ARBA" id="ARBA00022729"/>
    </source>
</evidence>
<dbReference type="SUPFAM" id="SSF49723">
    <property type="entry name" value="Lipase/lipooxygenase domain (PLAT/LH2 domain)"/>
    <property type="match status" value="1"/>
</dbReference>
<dbReference type="GO" id="GO:0016020">
    <property type="term" value="C:membrane"/>
    <property type="evidence" value="ECO:0007669"/>
    <property type="project" value="UniProtKB-SubCell"/>
</dbReference>
<sequence>MELSVKKCEQLIQALHLYSNRVSLEQFGMAVKPIFNTISNILTGVNSVLLDRSKALQRDVTDANRFPDDYDTDLEYFWSNPYLFANGDDFSRETIESNRNLYYQQRTAVLIESKVRSLLKTVTTRISQYLNIGQKFQLNTESIGVTIEKVRVDEVTNKTIEQKDGAEIHLQNFEINENETFVTLTLITLPLATNGRLNKTVQYSRSVSLSLNDKNHNEISVKNLTDPIEVIIPRDKNLQAPPMIPQNVTNLSNNKTYFHFNYFKITHHVNLSTSLHIEILPKNKSIAYFAVIILNSIPDFQTNQIDEWKLFCPQDNGASSFTMFLNNTRVTNHDMAVLGIREVDTSIYCHNKSRTLPWLHDQIGFHFTQDYSLRVFVSGCYYLDENHEWRSDGLIVGPKTNYHHTQCFSSHLTGFGGGLIVVPNAIDWNYAKENAQFERNKTIYGTLIGISGLSILIFIFAAWKDRKDAKKMMMKPLLDNKKCDRYFYQIIVFTGMRNDAGTKSKIHFVLSGDNDETGIRLLDAERPIVERGDIDSLLMAVPRSLGMLNFLRIRHDNSGKGSDASWFLKYVIICDLQTMEKTYFICQRWLAVEKDDGKIERTLSVAGEVEKLAFSYLFSKNIYHNFADNHLWFSIFSYHPLSINFTRVQRCTCCFVFLFLNLLMSIIYYDIQAANTIGNYLTIGPFYFSQEQISIGIAIELILFLPSFLLIALFRRTKVRNSRTVQSIYYNKEYLLPYTKNQKSKFLLPWWCLIIAYILSLVFIGVSITFIIQKSISIGDLKTRKWLTSILVSFISSICLTQPFKVFGLTLFCMCLCRNKRVQDLSFDDDRLISHTCQKSDTNANECGHNKNSSSITINRLNPVRAQWEEMNLEKARHNRLIEIQTWNILREILIVILFLSCLYAITYANRDVENSRMMVKHLRNYLLEDNLDRTRLFSKKNLHNSFEQINTFDEYWSWLKTKFLVRLRAQQWYNGGVPKDLAGYLNDKSNRMIGWASIRQLRVKKKLCSPEIISHSLPNRSCYYEYSFLNEEKSLWKPRWLLSNQSNDDEYSHSIINAFKYRSASELDSYIYATEYNTYFGGGYNYQLRGSLSEIIENLTQLEKTSWLDSNTRAIFLTFNLYNPNVNLFTYCSLLIENVPTIGRLIPRISFQPFKLVQLYTNAELIYCIIYLILVTYYIYIEIRLIVKLRLSYVKHIWSYFNWCIIIFSWTGVGFHFIRQAELKRLGKLFKHSHGYYPINLQFASYLNNLLTYQLGFCCFFATIKLLHLLRFNRRMTLFWLTLQKAKASLAGFALLFSFVFTAFSSLLFLLFHAHLDEFATFSKSAQTCFEMISLDFSGSRNLKNVDLLLAFICLVLFALFVVFILQNMFISIIVDHCNLIRRDIIKEKNQYEMIKFIQNKIFQLFGFNKSKRVDEQQLDCIVEFPQKVDQLFAAFDRAYDD</sequence>
<comment type="similarity">
    <text evidence="2">Belongs to the polycystin family.</text>
</comment>
<feature type="transmembrane region" description="Helical" evidence="10">
    <location>
        <begin position="443"/>
        <end position="463"/>
    </location>
</feature>
<name>A0A821RQ47_9BILA</name>
<feature type="transmembrane region" description="Helical" evidence="10">
    <location>
        <begin position="1160"/>
        <end position="1181"/>
    </location>
</feature>